<sequence>MPLPPFRYTVNDAAAQLLNLPSLQIAERCPSETHRGVLPSYAAHPDDAEKVD</sequence>
<accession>A0A9P6DRJ1</accession>
<protein>
    <submittedName>
        <fullName evidence="1">Uncharacterized protein</fullName>
    </submittedName>
</protein>
<evidence type="ECO:0000313" key="1">
    <source>
        <dbReference type="EMBL" id="KAF9512256.1"/>
    </source>
</evidence>
<comment type="caution">
    <text evidence="1">The sequence shown here is derived from an EMBL/GenBank/DDBJ whole genome shotgun (WGS) entry which is preliminary data.</text>
</comment>
<evidence type="ECO:0000313" key="2">
    <source>
        <dbReference type="Proteomes" id="UP000886523"/>
    </source>
</evidence>
<dbReference type="EMBL" id="MU128989">
    <property type="protein sequence ID" value="KAF9512256.1"/>
    <property type="molecule type" value="Genomic_DNA"/>
</dbReference>
<dbReference type="AlphaFoldDB" id="A0A9P6DRJ1"/>
<name>A0A9P6DRJ1_9AGAM</name>
<keyword evidence="2" id="KW-1185">Reference proteome</keyword>
<proteinExistence type="predicted"/>
<dbReference type="Proteomes" id="UP000886523">
    <property type="component" value="Unassembled WGS sequence"/>
</dbReference>
<organism evidence="1 2">
    <name type="scientific">Hydnum rufescens UP504</name>
    <dbReference type="NCBI Taxonomy" id="1448309"/>
    <lineage>
        <taxon>Eukaryota</taxon>
        <taxon>Fungi</taxon>
        <taxon>Dikarya</taxon>
        <taxon>Basidiomycota</taxon>
        <taxon>Agaricomycotina</taxon>
        <taxon>Agaricomycetes</taxon>
        <taxon>Cantharellales</taxon>
        <taxon>Hydnaceae</taxon>
        <taxon>Hydnum</taxon>
    </lineage>
</organism>
<gene>
    <name evidence="1" type="ORF">BS47DRAFT_1345644</name>
</gene>
<reference evidence="1" key="1">
    <citation type="journal article" date="2020" name="Nat. Commun.">
        <title>Large-scale genome sequencing of mycorrhizal fungi provides insights into the early evolution of symbiotic traits.</title>
        <authorList>
            <person name="Miyauchi S."/>
            <person name="Kiss E."/>
            <person name="Kuo A."/>
            <person name="Drula E."/>
            <person name="Kohler A."/>
            <person name="Sanchez-Garcia M."/>
            <person name="Morin E."/>
            <person name="Andreopoulos B."/>
            <person name="Barry K.W."/>
            <person name="Bonito G."/>
            <person name="Buee M."/>
            <person name="Carver A."/>
            <person name="Chen C."/>
            <person name="Cichocki N."/>
            <person name="Clum A."/>
            <person name="Culley D."/>
            <person name="Crous P.W."/>
            <person name="Fauchery L."/>
            <person name="Girlanda M."/>
            <person name="Hayes R.D."/>
            <person name="Keri Z."/>
            <person name="LaButti K."/>
            <person name="Lipzen A."/>
            <person name="Lombard V."/>
            <person name="Magnuson J."/>
            <person name="Maillard F."/>
            <person name="Murat C."/>
            <person name="Nolan M."/>
            <person name="Ohm R.A."/>
            <person name="Pangilinan J."/>
            <person name="Pereira M.F."/>
            <person name="Perotto S."/>
            <person name="Peter M."/>
            <person name="Pfister S."/>
            <person name="Riley R."/>
            <person name="Sitrit Y."/>
            <person name="Stielow J.B."/>
            <person name="Szollosi G."/>
            <person name="Zifcakova L."/>
            <person name="Stursova M."/>
            <person name="Spatafora J.W."/>
            <person name="Tedersoo L."/>
            <person name="Vaario L.M."/>
            <person name="Yamada A."/>
            <person name="Yan M."/>
            <person name="Wang P."/>
            <person name="Xu J."/>
            <person name="Bruns T."/>
            <person name="Baldrian P."/>
            <person name="Vilgalys R."/>
            <person name="Dunand C."/>
            <person name="Henrissat B."/>
            <person name="Grigoriev I.V."/>
            <person name="Hibbett D."/>
            <person name="Nagy L.G."/>
            <person name="Martin F.M."/>
        </authorList>
    </citation>
    <scope>NUCLEOTIDE SEQUENCE</scope>
    <source>
        <strain evidence="1">UP504</strain>
    </source>
</reference>